<dbReference type="AlphaFoldDB" id="A0A455SH64"/>
<evidence type="ECO:0000313" key="1">
    <source>
        <dbReference type="EMBL" id="BBH87807.1"/>
    </source>
</evidence>
<reference evidence="1" key="1">
    <citation type="submission" date="2018-12" db="EMBL/GenBank/DDBJ databases">
        <title>Novel natural products biosynthetic potential of the class Ktedonobacteria.</title>
        <authorList>
            <person name="Zheng Y."/>
            <person name="Saitou A."/>
            <person name="Wang C.M."/>
            <person name="Toyoda A."/>
            <person name="Minakuchi Y."/>
            <person name="Sekiguchi Y."/>
            <person name="Ueda K."/>
            <person name="Takano H."/>
            <person name="Sakai Y."/>
            <person name="Yokota A."/>
            <person name="Yabe S."/>
        </authorList>
    </citation>
    <scope>NUCLEOTIDE SEQUENCE</scope>
    <source>
        <strain evidence="1">COM3</strain>
    </source>
</reference>
<organism evidence="1">
    <name type="scientific">Thermosporothrix sp. COM3</name>
    <dbReference type="NCBI Taxonomy" id="2490863"/>
    <lineage>
        <taxon>Bacteria</taxon>
        <taxon>Bacillati</taxon>
        <taxon>Chloroflexota</taxon>
        <taxon>Ktedonobacteria</taxon>
        <taxon>Ktedonobacterales</taxon>
        <taxon>Thermosporotrichaceae</taxon>
        <taxon>Thermosporothrix</taxon>
    </lineage>
</organism>
<sequence length="60" mass="6522">MYKNKADQVVTDTGHIANEVEKRTDGGVNAVLKLIGTVSLRGCRVAIQSILLRCSTFARC</sequence>
<name>A0A455SH64_9CHLR</name>
<proteinExistence type="predicted"/>
<dbReference type="EMBL" id="AP019376">
    <property type="protein sequence ID" value="BBH87807.1"/>
    <property type="molecule type" value="Genomic_DNA"/>
</dbReference>
<accession>A0A455SH64</accession>
<gene>
    <name evidence="1" type="ORF">KTC_25580</name>
</gene>
<protein>
    <submittedName>
        <fullName evidence="1">Uncharacterized protein</fullName>
    </submittedName>
</protein>